<dbReference type="InterPro" id="IPR035900">
    <property type="entry name" value="Colicin_E_sf"/>
</dbReference>
<keyword evidence="2" id="KW-1185">Reference proteome</keyword>
<dbReference type="Proteomes" id="UP000053923">
    <property type="component" value="Unassembled WGS sequence"/>
</dbReference>
<dbReference type="RefSeq" id="WP_062697367.1">
    <property type="nucleotide sequence ID" value="NZ_LLZG01000001.1"/>
</dbReference>
<dbReference type="Gene3D" id="1.10.1200.20">
    <property type="entry name" value="Colicin E immunity protein"/>
    <property type="match status" value="1"/>
</dbReference>
<evidence type="ECO:0000313" key="2">
    <source>
        <dbReference type="Proteomes" id="UP000053923"/>
    </source>
</evidence>
<dbReference type="AlphaFoldDB" id="A0A0X3VQJ8"/>
<dbReference type="EMBL" id="LLZG01000001">
    <property type="protein sequence ID" value="KUL47041.1"/>
    <property type="molecule type" value="Genomic_DNA"/>
</dbReference>
<sequence>MEPVDLRPELLPAPVPQVRLRELISAIERIEHLLHCGERATAQAAIAGFNEDTGHAYGAYDFLAYSGSRSVEEFAREAARPAYPRVPDITRDELVAIVRRVLEFGPDDDYHLLLFETNVVHPAASGLIFHPPAGLEDASAEQIVDAALAHRPIARRTL</sequence>
<comment type="caution">
    <text evidence="1">The sequence shown here is derived from an EMBL/GenBank/DDBJ whole genome shotgun (WGS) entry which is preliminary data.</text>
</comment>
<name>A0A0X3VQJ8_9ACTN</name>
<reference evidence="2" key="1">
    <citation type="submission" date="2015-10" db="EMBL/GenBank/DDBJ databases">
        <authorList>
            <person name="Ju K.-S."/>
            <person name="Doroghazi J.R."/>
            <person name="Metcalf W.W."/>
        </authorList>
    </citation>
    <scope>NUCLEOTIDE SEQUENCE [LARGE SCALE GENOMIC DNA]</scope>
    <source>
        <strain evidence="2">NRRL 3151</strain>
    </source>
</reference>
<gene>
    <name evidence="1" type="ORF">ADL12_00980</name>
</gene>
<evidence type="ECO:0000313" key="1">
    <source>
        <dbReference type="EMBL" id="KUL47041.1"/>
    </source>
</evidence>
<proteinExistence type="predicted"/>
<protein>
    <submittedName>
        <fullName evidence="1">Uncharacterized protein</fullName>
    </submittedName>
</protein>
<accession>A0A0X3VQJ8</accession>
<organism evidence="1 2">
    <name type="scientific">Streptomyces regalis</name>
    <dbReference type="NCBI Taxonomy" id="68262"/>
    <lineage>
        <taxon>Bacteria</taxon>
        <taxon>Bacillati</taxon>
        <taxon>Actinomycetota</taxon>
        <taxon>Actinomycetes</taxon>
        <taxon>Kitasatosporales</taxon>
        <taxon>Streptomycetaceae</taxon>
        <taxon>Streptomyces</taxon>
    </lineage>
</organism>